<evidence type="ECO:0000313" key="3">
    <source>
        <dbReference type="EMBL" id="KAK7040332.1"/>
    </source>
</evidence>
<dbReference type="InterPro" id="IPR045339">
    <property type="entry name" value="DUF6534"/>
</dbReference>
<feature type="transmembrane region" description="Helical" evidence="1">
    <location>
        <begin position="146"/>
        <end position="166"/>
    </location>
</feature>
<feature type="transmembrane region" description="Helical" evidence="1">
    <location>
        <begin position="65"/>
        <end position="89"/>
    </location>
</feature>
<organism evidence="3 4">
    <name type="scientific">Paramarasmius palmivorus</name>
    <dbReference type="NCBI Taxonomy" id="297713"/>
    <lineage>
        <taxon>Eukaryota</taxon>
        <taxon>Fungi</taxon>
        <taxon>Dikarya</taxon>
        <taxon>Basidiomycota</taxon>
        <taxon>Agaricomycotina</taxon>
        <taxon>Agaricomycetes</taxon>
        <taxon>Agaricomycetidae</taxon>
        <taxon>Agaricales</taxon>
        <taxon>Marasmiineae</taxon>
        <taxon>Marasmiaceae</taxon>
        <taxon>Paramarasmius</taxon>
    </lineage>
</organism>
<dbReference type="Proteomes" id="UP001383192">
    <property type="component" value="Unassembled WGS sequence"/>
</dbReference>
<sequence length="278" mass="30780">MLGGLLAGTWANSVRGSTRTSRTNADFFQYLFMIELIMAQTYFTRFRQDPLWLKTIVRLTLTVDTISTVNHYACAYMFGGALATAVLVVEHSTFEERDRVRIPVTIWLVCSAVADVLLAGFLIYALQRYKSPFSRTNSMIKQLTTIAIQTGSSGSIVATIALAIYLNDPDGNISVGVGFTIGRVYAITMFHNLNSRAYLRSGPVTSAFDDFHLSTITTRHDSIDPSTHGIRVVRTVLVHTDDENSEQPVGQNDQSFNVWVNAVNLFLEGSKLMTTFAG</sequence>
<accession>A0AAW0CQ94</accession>
<feature type="domain" description="DUF6534" evidence="2">
    <location>
        <begin position="111"/>
        <end position="198"/>
    </location>
</feature>
<dbReference type="AlphaFoldDB" id="A0AAW0CQ94"/>
<keyword evidence="4" id="KW-1185">Reference proteome</keyword>
<gene>
    <name evidence="3" type="ORF">VNI00_009800</name>
</gene>
<proteinExistence type="predicted"/>
<feature type="transmembrane region" description="Helical" evidence="1">
    <location>
        <begin position="104"/>
        <end position="126"/>
    </location>
</feature>
<evidence type="ECO:0000256" key="1">
    <source>
        <dbReference type="SAM" id="Phobius"/>
    </source>
</evidence>
<evidence type="ECO:0000259" key="2">
    <source>
        <dbReference type="Pfam" id="PF20152"/>
    </source>
</evidence>
<dbReference type="PANTHER" id="PTHR40465:SF1">
    <property type="entry name" value="DUF6534 DOMAIN-CONTAINING PROTEIN"/>
    <property type="match status" value="1"/>
</dbReference>
<comment type="caution">
    <text evidence="3">The sequence shown here is derived from an EMBL/GenBank/DDBJ whole genome shotgun (WGS) entry which is preliminary data.</text>
</comment>
<keyword evidence="1" id="KW-0472">Membrane</keyword>
<keyword evidence="1" id="KW-1133">Transmembrane helix</keyword>
<name>A0AAW0CQ94_9AGAR</name>
<dbReference type="PANTHER" id="PTHR40465">
    <property type="entry name" value="CHROMOSOME 1, WHOLE GENOME SHOTGUN SEQUENCE"/>
    <property type="match status" value="1"/>
</dbReference>
<dbReference type="EMBL" id="JAYKXP010000037">
    <property type="protein sequence ID" value="KAK7040332.1"/>
    <property type="molecule type" value="Genomic_DNA"/>
</dbReference>
<feature type="transmembrane region" description="Helical" evidence="1">
    <location>
        <begin position="172"/>
        <end position="190"/>
    </location>
</feature>
<reference evidence="3 4" key="1">
    <citation type="submission" date="2024-01" db="EMBL/GenBank/DDBJ databases">
        <title>A draft genome for a cacao thread blight-causing isolate of Paramarasmius palmivorus.</title>
        <authorList>
            <person name="Baruah I.K."/>
            <person name="Bukari Y."/>
            <person name="Amoako-Attah I."/>
            <person name="Meinhardt L.W."/>
            <person name="Bailey B.A."/>
            <person name="Cohen S.P."/>
        </authorList>
    </citation>
    <scope>NUCLEOTIDE SEQUENCE [LARGE SCALE GENOMIC DNA]</scope>
    <source>
        <strain evidence="3 4">GH-12</strain>
    </source>
</reference>
<keyword evidence="1" id="KW-0812">Transmembrane</keyword>
<feature type="transmembrane region" description="Helical" evidence="1">
    <location>
        <begin position="27"/>
        <end position="44"/>
    </location>
</feature>
<protein>
    <recommendedName>
        <fullName evidence="2">DUF6534 domain-containing protein</fullName>
    </recommendedName>
</protein>
<dbReference type="Pfam" id="PF20152">
    <property type="entry name" value="DUF6534"/>
    <property type="match status" value="1"/>
</dbReference>
<evidence type="ECO:0000313" key="4">
    <source>
        <dbReference type="Proteomes" id="UP001383192"/>
    </source>
</evidence>